<evidence type="ECO:0000313" key="2">
    <source>
        <dbReference type="Proteomes" id="UP000198324"/>
    </source>
</evidence>
<dbReference type="EMBL" id="FZOC01000004">
    <property type="protein sequence ID" value="SNS00085.1"/>
    <property type="molecule type" value="Genomic_DNA"/>
</dbReference>
<evidence type="ECO:0000313" key="1">
    <source>
        <dbReference type="EMBL" id="SNS00085.1"/>
    </source>
</evidence>
<organism evidence="1 2">
    <name type="scientific">Humidesulfovibrio mexicanus</name>
    <dbReference type="NCBI Taxonomy" id="147047"/>
    <lineage>
        <taxon>Bacteria</taxon>
        <taxon>Pseudomonadati</taxon>
        <taxon>Thermodesulfobacteriota</taxon>
        <taxon>Desulfovibrionia</taxon>
        <taxon>Desulfovibrionales</taxon>
        <taxon>Desulfovibrionaceae</taxon>
        <taxon>Humidesulfovibrio</taxon>
    </lineage>
</organism>
<accession>A0A239AWK1</accession>
<proteinExistence type="predicted"/>
<protein>
    <submittedName>
        <fullName evidence="1">Uncharacterized protein</fullName>
    </submittedName>
</protein>
<sequence>MKTRQEILERIVAGFWKDVERAEDILESRALVGQNIMVCDENHGMFLVVSGDAYVVGSFAQAVSWGVKDAPQMAALATRRGGDQIKFITVNRVYAASIVLEKVNGYLEALTAINREFRI</sequence>
<reference evidence="1 2" key="1">
    <citation type="submission" date="2017-06" db="EMBL/GenBank/DDBJ databases">
        <authorList>
            <person name="Kim H.J."/>
            <person name="Triplett B.A."/>
        </authorList>
    </citation>
    <scope>NUCLEOTIDE SEQUENCE [LARGE SCALE GENOMIC DNA]</scope>
    <source>
        <strain evidence="1 2">DSM 13116</strain>
    </source>
</reference>
<dbReference type="RefSeq" id="WP_089274480.1">
    <property type="nucleotide sequence ID" value="NZ_FZOC01000004.1"/>
</dbReference>
<keyword evidence="2" id="KW-1185">Reference proteome</keyword>
<name>A0A239AWK1_9BACT</name>
<gene>
    <name evidence="1" type="ORF">SAMN04488503_2275</name>
</gene>
<dbReference type="AlphaFoldDB" id="A0A239AWK1"/>
<dbReference type="Proteomes" id="UP000198324">
    <property type="component" value="Unassembled WGS sequence"/>
</dbReference>